<dbReference type="Proteomes" id="UP000319383">
    <property type="component" value="Chromosome"/>
</dbReference>
<dbReference type="KEGG" id="sdyn:Mal52_14190"/>
<accession>A0A517ZKC4</accession>
<sequence length="170" mass="18906">MESAIHPAALPVAELLPQCEVTRTRGSGPGGQHRNKVETAIILLHRPTGTHGEASERRSQAENQTVALFRLRVNLALAVRTEKMADDEVDRVWTSRLIGGRISINPAHEDFPTMLAEALDWIKNREFDLKAAAEKLGCTGSQLTKFLKREPRAWSGVNANRKLRGLRPLK</sequence>
<dbReference type="InterPro" id="IPR000352">
    <property type="entry name" value="Pep_chain_release_fac_I"/>
</dbReference>
<reference evidence="3 4" key="1">
    <citation type="submission" date="2019-02" db="EMBL/GenBank/DDBJ databases">
        <title>Deep-cultivation of Planctomycetes and their phenomic and genomic characterization uncovers novel biology.</title>
        <authorList>
            <person name="Wiegand S."/>
            <person name="Jogler M."/>
            <person name="Boedeker C."/>
            <person name="Pinto D."/>
            <person name="Vollmers J."/>
            <person name="Rivas-Marin E."/>
            <person name="Kohn T."/>
            <person name="Peeters S.H."/>
            <person name="Heuer A."/>
            <person name="Rast P."/>
            <person name="Oberbeckmann S."/>
            <person name="Bunk B."/>
            <person name="Jeske O."/>
            <person name="Meyerdierks A."/>
            <person name="Storesund J.E."/>
            <person name="Kallscheuer N."/>
            <person name="Luecker S."/>
            <person name="Lage O.M."/>
            <person name="Pohl T."/>
            <person name="Merkel B.J."/>
            <person name="Hornburger P."/>
            <person name="Mueller R.-W."/>
            <person name="Bruemmer F."/>
            <person name="Labrenz M."/>
            <person name="Spormann A.M."/>
            <person name="Op den Camp H."/>
            <person name="Overmann J."/>
            <person name="Amann R."/>
            <person name="Jetten M.S.M."/>
            <person name="Mascher T."/>
            <person name="Medema M.H."/>
            <person name="Devos D.P."/>
            <person name="Kaster A.-K."/>
            <person name="Ovreas L."/>
            <person name="Rohde M."/>
            <person name="Galperin M.Y."/>
            <person name="Jogler C."/>
        </authorList>
    </citation>
    <scope>NUCLEOTIDE SEQUENCE [LARGE SCALE GENOMIC DNA]</scope>
    <source>
        <strain evidence="3 4">Mal52</strain>
    </source>
</reference>
<dbReference type="SUPFAM" id="SSF75620">
    <property type="entry name" value="Release factor"/>
    <property type="match status" value="1"/>
</dbReference>
<gene>
    <name evidence="3" type="primary">prfA_2</name>
    <name evidence="3" type="ORF">Mal52_14190</name>
</gene>
<keyword evidence="4" id="KW-1185">Reference proteome</keyword>
<dbReference type="InterPro" id="IPR045853">
    <property type="entry name" value="Pep_chain_release_fac_I_sf"/>
</dbReference>
<name>A0A517ZKC4_9PLAN</name>
<dbReference type="AlphaFoldDB" id="A0A517ZKC4"/>
<comment type="similarity">
    <text evidence="1">Belongs to the prokaryotic/mitochondrial release factor family.</text>
</comment>
<dbReference type="InterPro" id="IPR050057">
    <property type="entry name" value="Prokaryotic/Mito_RF"/>
</dbReference>
<proteinExistence type="inferred from homology"/>
<dbReference type="PANTHER" id="PTHR43804">
    <property type="entry name" value="LD18447P"/>
    <property type="match status" value="1"/>
</dbReference>
<dbReference type="RefSeq" id="WP_145374940.1">
    <property type="nucleotide sequence ID" value="NZ_CP036276.1"/>
</dbReference>
<dbReference type="Pfam" id="PF00472">
    <property type="entry name" value="RF-1"/>
    <property type="match status" value="1"/>
</dbReference>
<evidence type="ECO:0000259" key="2">
    <source>
        <dbReference type="Pfam" id="PF00472"/>
    </source>
</evidence>
<evidence type="ECO:0000256" key="1">
    <source>
        <dbReference type="ARBA" id="ARBA00010835"/>
    </source>
</evidence>
<dbReference type="PANTHER" id="PTHR43804:SF6">
    <property type="entry name" value="CLASS I PEPTIDE CHAIN RELEASE FACTOR"/>
    <property type="match status" value="1"/>
</dbReference>
<organism evidence="3 4">
    <name type="scientific">Symmachiella dynata</name>
    <dbReference type="NCBI Taxonomy" id="2527995"/>
    <lineage>
        <taxon>Bacteria</taxon>
        <taxon>Pseudomonadati</taxon>
        <taxon>Planctomycetota</taxon>
        <taxon>Planctomycetia</taxon>
        <taxon>Planctomycetales</taxon>
        <taxon>Planctomycetaceae</taxon>
        <taxon>Symmachiella</taxon>
    </lineage>
</organism>
<dbReference type="EMBL" id="CP036276">
    <property type="protein sequence ID" value="QDU42949.1"/>
    <property type="molecule type" value="Genomic_DNA"/>
</dbReference>
<evidence type="ECO:0000313" key="3">
    <source>
        <dbReference type="EMBL" id="QDU42949.1"/>
    </source>
</evidence>
<feature type="domain" description="Prokaryotic-type class I peptide chain release factors" evidence="2">
    <location>
        <begin position="20"/>
        <end position="87"/>
    </location>
</feature>
<evidence type="ECO:0000313" key="4">
    <source>
        <dbReference type="Proteomes" id="UP000319383"/>
    </source>
</evidence>
<dbReference type="GO" id="GO:0003747">
    <property type="term" value="F:translation release factor activity"/>
    <property type="evidence" value="ECO:0007669"/>
    <property type="project" value="InterPro"/>
</dbReference>
<protein>
    <submittedName>
        <fullName evidence="3">Peptide chain release factor 1</fullName>
    </submittedName>
</protein>
<dbReference type="Gene3D" id="3.30.160.20">
    <property type="match status" value="1"/>
</dbReference>